<name>A0ABT2DNG0_9BACI</name>
<dbReference type="EMBL" id="JANTOO010000010">
    <property type="protein sequence ID" value="MCS1396429.1"/>
    <property type="molecule type" value="Genomic_DNA"/>
</dbReference>
<accession>A0ABT2DNG0</accession>
<proteinExistence type="predicted"/>
<keyword evidence="2" id="KW-0396">Initiation factor</keyword>
<evidence type="ECO:0000256" key="1">
    <source>
        <dbReference type="SAM" id="Coils"/>
    </source>
</evidence>
<reference evidence="2 3" key="1">
    <citation type="submission" date="2022-08" db="EMBL/GenBank/DDBJ databases">
        <title>Lysinibacillus sequencing.</title>
        <authorList>
            <person name="Dunlap C."/>
        </authorList>
    </citation>
    <scope>NUCLEOTIDE SEQUENCE [LARGE SCALE GENOMIC DNA]</scope>
    <source>
        <strain evidence="2 3">PB211</strain>
    </source>
</reference>
<feature type="coiled-coil region" evidence="1">
    <location>
        <begin position="61"/>
        <end position="88"/>
    </location>
</feature>
<evidence type="ECO:0000313" key="2">
    <source>
        <dbReference type="EMBL" id="MCS1396429.1"/>
    </source>
</evidence>
<dbReference type="Proteomes" id="UP001525021">
    <property type="component" value="Unassembled WGS sequence"/>
</dbReference>
<keyword evidence="2" id="KW-0648">Protein biosynthesis</keyword>
<evidence type="ECO:0000313" key="3">
    <source>
        <dbReference type="Proteomes" id="UP001525021"/>
    </source>
</evidence>
<sequence>MGKVVYNYRNNSEQNLESEEISIARLAYIGAAIATFGDGLTTVAAGLALHALETTKSQNLNNVRQKEVDDLQKQLDNLISELNKIKKMML</sequence>
<protein>
    <submittedName>
        <fullName evidence="2">Translation initiation factor 2</fullName>
    </submittedName>
</protein>
<gene>
    <name evidence="2" type="ORF">NXZ79_10345</name>
</gene>
<dbReference type="GO" id="GO:0003743">
    <property type="term" value="F:translation initiation factor activity"/>
    <property type="evidence" value="ECO:0007669"/>
    <property type="project" value="UniProtKB-KW"/>
</dbReference>
<keyword evidence="3" id="KW-1185">Reference proteome</keyword>
<comment type="caution">
    <text evidence="2">The sequence shown here is derived from an EMBL/GenBank/DDBJ whole genome shotgun (WGS) entry which is preliminary data.</text>
</comment>
<organism evidence="2 3">
    <name type="scientific">Lysinibacillus pinottii</name>
    <dbReference type="NCBI Taxonomy" id="2973932"/>
    <lineage>
        <taxon>Bacteria</taxon>
        <taxon>Bacillati</taxon>
        <taxon>Bacillota</taxon>
        <taxon>Bacilli</taxon>
        <taxon>Bacillales</taxon>
        <taxon>Bacillaceae</taxon>
        <taxon>Lysinibacillus</taxon>
    </lineage>
</organism>
<keyword evidence="1" id="KW-0175">Coiled coil</keyword>